<evidence type="ECO:0000313" key="2">
    <source>
        <dbReference type="EMBL" id="EYC26124.1"/>
    </source>
</evidence>
<reference evidence="3" key="1">
    <citation type="journal article" date="2015" name="Nat. Genet.">
        <title>The genome and transcriptome of the zoonotic hookworm Ancylostoma ceylanicum identify infection-specific gene families.</title>
        <authorList>
            <person name="Schwarz E.M."/>
            <person name="Hu Y."/>
            <person name="Antoshechkin I."/>
            <person name="Miller M.M."/>
            <person name="Sternberg P.W."/>
            <person name="Aroian R.V."/>
        </authorList>
    </citation>
    <scope>NUCLEOTIDE SEQUENCE</scope>
    <source>
        <strain evidence="3">HY135</strain>
    </source>
</reference>
<name>A0A016VET1_9BILA</name>
<sequence length="67" mass="7579">MNQASIKNWCRADVNLSRTIKEDSRTALSVLPGKPTPHYRPSRRKTPARPHSFYREGPVECFGLPGV</sequence>
<organism evidence="2 3">
    <name type="scientific">Ancylostoma ceylanicum</name>
    <dbReference type="NCBI Taxonomy" id="53326"/>
    <lineage>
        <taxon>Eukaryota</taxon>
        <taxon>Metazoa</taxon>
        <taxon>Ecdysozoa</taxon>
        <taxon>Nematoda</taxon>
        <taxon>Chromadorea</taxon>
        <taxon>Rhabditida</taxon>
        <taxon>Rhabditina</taxon>
        <taxon>Rhabditomorpha</taxon>
        <taxon>Strongyloidea</taxon>
        <taxon>Ancylostomatidae</taxon>
        <taxon>Ancylostomatinae</taxon>
        <taxon>Ancylostoma</taxon>
    </lineage>
</organism>
<proteinExistence type="predicted"/>
<keyword evidence="3" id="KW-1185">Reference proteome</keyword>
<dbReference type="EMBL" id="JARK01001347">
    <property type="protein sequence ID" value="EYC26124.1"/>
    <property type="molecule type" value="Genomic_DNA"/>
</dbReference>
<comment type="caution">
    <text evidence="2">The sequence shown here is derived from an EMBL/GenBank/DDBJ whole genome shotgun (WGS) entry which is preliminary data.</text>
</comment>
<dbReference type="Proteomes" id="UP000024635">
    <property type="component" value="Unassembled WGS sequence"/>
</dbReference>
<protein>
    <submittedName>
        <fullName evidence="2">Uncharacterized protein</fullName>
    </submittedName>
</protein>
<dbReference type="AlphaFoldDB" id="A0A016VET1"/>
<gene>
    <name evidence="2" type="primary">Acey_s0011.g1575</name>
    <name evidence="2" type="ORF">Y032_0011g1575</name>
</gene>
<accession>A0A016VET1</accession>
<evidence type="ECO:0000256" key="1">
    <source>
        <dbReference type="SAM" id="MobiDB-lite"/>
    </source>
</evidence>
<feature type="region of interest" description="Disordered" evidence="1">
    <location>
        <begin position="26"/>
        <end position="52"/>
    </location>
</feature>
<evidence type="ECO:0000313" key="3">
    <source>
        <dbReference type="Proteomes" id="UP000024635"/>
    </source>
</evidence>